<proteinExistence type="predicted"/>
<name>A0A0E9QCX8_ANGAN</name>
<organism evidence="1">
    <name type="scientific">Anguilla anguilla</name>
    <name type="common">European freshwater eel</name>
    <name type="synonym">Muraena anguilla</name>
    <dbReference type="NCBI Taxonomy" id="7936"/>
    <lineage>
        <taxon>Eukaryota</taxon>
        <taxon>Metazoa</taxon>
        <taxon>Chordata</taxon>
        <taxon>Craniata</taxon>
        <taxon>Vertebrata</taxon>
        <taxon>Euteleostomi</taxon>
        <taxon>Actinopterygii</taxon>
        <taxon>Neopterygii</taxon>
        <taxon>Teleostei</taxon>
        <taxon>Anguilliformes</taxon>
        <taxon>Anguillidae</taxon>
        <taxon>Anguilla</taxon>
    </lineage>
</organism>
<protein>
    <submittedName>
        <fullName evidence="1">Uncharacterized protein</fullName>
    </submittedName>
</protein>
<accession>A0A0E9QCX8</accession>
<dbReference type="EMBL" id="GBXM01090789">
    <property type="protein sequence ID" value="JAH17788.1"/>
    <property type="molecule type" value="Transcribed_RNA"/>
</dbReference>
<dbReference type="EMBL" id="GBXM01095430">
    <property type="protein sequence ID" value="JAH13147.1"/>
    <property type="molecule type" value="Transcribed_RNA"/>
</dbReference>
<reference evidence="1" key="1">
    <citation type="submission" date="2014-11" db="EMBL/GenBank/DDBJ databases">
        <authorList>
            <person name="Amaro Gonzalez C."/>
        </authorList>
    </citation>
    <scope>NUCLEOTIDE SEQUENCE</scope>
</reference>
<dbReference type="AlphaFoldDB" id="A0A0E9QCX8"/>
<dbReference type="EMBL" id="GBXM01086872">
    <property type="protein sequence ID" value="JAH21705.1"/>
    <property type="molecule type" value="Transcribed_RNA"/>
</dbReference>
<dbReference type="EMBL" id="GBXM01106959">
    <property type="protein sequence ID" value="JAH01618.1"/>
    <property type="molecule type" value="Transcribed_RNA"/>
</dbReference>
<sequence length="43" mass="4912">MLQVQIPGVALLSQLRARDEIQTTSVNIQLFRWTTVWIPSPCT</sequence>
<dbReference type="EMBL" id="GBXM01094324">
    <property type="protein sequence ID" value="JAH14253.1"/>
    <property type="molecule type" value="Transcribed_RNA"/>
</dbReference>
<reference evidence="1" key="2">
    <citation type="journal article" date="2015" name="Fish Shellfish Immunol.">
        <title>Early steps in the European eel (Anguilla anguilla)-Vibrio vulnificus interaction in the gills: Role of the RtxA13 toxin.</title>
        <authorList>
            <person name="Callol A."/>
            <person name="Pajuelo D."/>
            <person name="Ebbesson L."/>
            <person name="Teles M."/>
            <person name="MacKenzie S."/>
            <person name="Amaro C."/>
        </authorList>
    </citation>
    <scope>NUCLEOTIDE SEQUENCE</scope>
</reference>
<dbReference type="EMBL" id="GBXM01094619">
    <property type="protein sequence ID" value="JAH13958.1"/>
    <property type="molecule type" value="Transcribed_RNA"/>
</dbReference>
<evidence type="ECO:0000313" key="1">
    <source>
        <dbReference type="EMBL" id="JAH13958.1"/>
    </source>
</evidence>